<keyword evidence="2" id="KW-0413">Isomerase</keyword>
<dbReference type="Gene3D" id="3.20.20.80">
    <property type="entry name" value="Glycosidases"/>
    <property type="match status" value="4"/>
</dbReference>
<evidence type="ECO:0000313" key="2">
    <source>
        <dbReference type="EMBL" id="CCE23905.1"/>
    </source>
</evidence>
<dbReference type="STRING" id="1091494.MEALZ_2219"/>
<reference evidence="3" key="1">
    <citation type="journal article" date="2012" name="J. Bacteriol.">
        <title>Genome sequence of the haloalkaliphilic methanotrophic bacterium Methylomicrobium alcaliphilum 20Z.</title>
        <authorList>
            <person name="Vuilleumier S."/>
            <person name="Khmelenina V.N."/>
            <person name="Bringel F."/>
            <person name="Reshetnikov A.S."/>
            <person name="Lajus A."/>
            <person name="Mangenot S."/>
            <person name="Rouy Z."/>
            <person name="Op den Camp H.J."/>
            <person name="Jetten M.S."/>
            <person name="Dispirito A.A."/>
            <person name="Dunfield P."/>
            <person name="Klotz M.G."/>
            <person name="Semrau J.D."/>
            <person name="Stein L.Y."/>
            <person name="Barbe V."/>
            <person name="Medigue C."/>
            <person name="Trotsenko Y.A."/>
            <person name="Kalyuzhnaya M.G."/>
        </authorList>
    </citation>
    <scope>NUCLEOTIDE SEQUENCE [LARGE SCALE GENOMIC DNA]</scope>
    <source>
        <strain evidence="3">DSM 19304 / NCIMB 14124 / VKM B-2133 / 20Z</strain>
    </source>
</reference>
<dbReference type="InterPro" id="IPR006047">
    <property type="entry name" value="GH13_cat_dom"/>
</dbReference>
<evidence type="ECO:0000313" key="3">
    <source>
        <dbReference type="Proteomes" id="UP000008315"/>
    </source>
</evidence>
<dbReference type="InterPro" id="IPR012767">
    <property type="entry name" value="Trehalose_TreY"/>
</dbReference>
<dbReference type="Pfam" id="PF00128">
    <property type="entry name" value="Alpha-amylase"/>
    <property type="match status" value="1"/>
</dbReference>
<keyword evidence="3" id="KW-1185">Reference proteome</keyword>
<dbReference type="EMBL" id="FO082060">
    <property type="protein sequence ID" value="CCE23905.1"/>
    <property type="molecule type" value="Genomic_DNA"/>
</dbReference>
<dbReference type="GO" id="GO:0030980">
    <property type="term" value="P:alpha-glucan catabolic process"/>
    <property type="evidence" value="ECO:0007669"/>
    <property type="project" value="TreeGrafter"/>
</dbReference>
<dbReference type="HOGENOM" id="CLU_005045_1_0_6"/>
<dbReference type="InterPro" id="IPR017853">
    <property type="entry name" value="GH"/>
</dbReference>
<dbReference type="GO" id="GO:0005992">
    <property type="term" value="P:trehalose biosynthetic process"/>
    <property type="evidence" value="ECO:0007669"/>
    <property type="project" value="TreeGrafter"/>
</dbReference>
<protein>
    <submittedName>
        <fullName evidence="2">Malto-oligosyltrehalose synthase</fullName>
        <ecNumber evidence="2">5.4.99.15</ecNumber>
    </submittedName>
</protein>
<dbReference type="AlphaFoldDB" id="G4STE9"/>
<evidence type="ECO:0000259" key="1">
    <source>
        <dbReference type="SMART" id="SM00642"/>
    </source>
</evidence>
<accession>G4STE9</accession>
<dbReference type="PANTHER" id="PTHR10357:SF216">
    <property type="entry name" value="MALTOOLIGOSYL TREHALOSE SYNTHASE-RELATED"/>
    <property type="match status" value="1"/>
</dbReference>
<dbReference type="KEGG" id="mah:MEALZ_2219"/>
<dbReference type="PATRIC" id="fig|271065.3.peg.2281"/>
<proteinExistence type="predicted"/>
<sequence>MALSDKPKAETVIPDSTYRLQLNKHFNFEQVASCIPYLHRLGISHCYLSPFLKARPGSSHGYDIVDHNTLNPEIGETEDFDTLISRLQQHGMGLIADIVPNHMGIMGADNDWWLDVLENGPSSAHASFFDIDWHPVKKVLENKILIPVLGDHYGNILEKQELKLSFDSERGEFSVYYYEHRFPIDPQTYPLILSSQHQRLHEYFEADDPVLHEYQTLDNSFGKLPAYTEITPESIDERTRDKEVFKKQLARLCLENARLTLFIRSRITEINRHPEDCGELHALLERQAYRLAYWHVAGDEINYRRFFDINDLAGLRVEDAEVFDASHRLVLSLVEQGKIQGLRIDHADGLHNPVAYYRRLQSENISRSDKDCASKIAPLYIVAEKIVANYEYLNSDWPIHGTTGYEFAAIVNGLFIDMTAEKALTRTYTRFVGHKRDFDEILYQAKKHVMETSLASELNMLAIQLSRIAEANAKTRDYTLNALHDALKETVSCFPVYRTYINSLNVRKEDSQYIDWAVQQGRQRSRASDLTIFGFIHDVLLLKTGDSTVSSNDLLKFVMRFQQYTAPVMAKGTEDTALYEYNRLVSLNEVGSDPRHFGNSSNAFHHFNQERARKWPHSLLCLSSHDTKRSADTRARINVLSEIPQQWHEAVFRWHRINRIRKDKSEAVIARNDEYLFYQTLVGTFPLGELNASNLSAYRERVENYMLKAVREAKQLTSWTNPNTDYEQAVSLFVKRCLNETHTTPFLPDFLEFEHNIRPAGLFNALSQTLLLLTSPGVPDIYQGNENWRFSLVDPDNRRPVDFNHNDIILSELDNQTSQDRADLLKTLLETIEDGRIKLFVIAQTLRFRRRYSDLFQNGDYIKLDCSGTQAEHTVAYARKAQDRWALIILPRLTTSLLDNDTYHFRPEIWQDTALTLPQESPLKLCDIFSRNALTAKDVNGNRLLNLGEVFEYFPFALLTNLAPD</sequence>
<dbReference type="Proteomes" id="UP000008315">
    <property type="component" value="Chromosome"/>
</dbReference>
<dbReference type="PANTHER" id="PTHR10357">
    <property type="entry name" value="ALPHA-AMYLASE FAMILY MEMBER"/>
    <property type="match status" value="1"/>
</dbReference>
<dbReference type="GO" id="GO:0047470">
    <property type="term" value="F:(1,4)-alpha-D-glucan 1-alpha-D-glucosylmutase activity"/>
    <property type="evidence" value="ECO:0007669"/>
    <property type="project" value="UniProtKB-EC"/>
</dbReference>
<dbReference type="RefSeq" id="WP_014148691.1">
    <property type="nucleotide sequence ID" value="NC_016112.1"/>
</dbReference>
<dbReference type="SUPFAM" id="SSF51445">
    <property type="entry name" value="(Trans)glycosidases"/>
    <property type="match status" value="1"/>
</dbReference>
<dbReference type="CDD" id="cd11336">
    <property type="entry name" value="AmyAc_MTSase"/>
    <property type="match status" value="1"/>
</dbReference>
<dbReference type="SMART" id="SM00642">
    <property type="entry name" value="Aamy"/>
    <property type="match status" value="1"/>
</dbReference>
<dbReference type="Gene3D" id="3.30.1590.10">
    <property type="entry name" value="Maltooligosyl trehalose synthase, domain 2"/>
    <property type="match status" value="1"/>
</dbReference>
<feature type="domain" description="Glycosyl hydrolase family 13 catalytic" evidence="1">
    <location>
        <begin position="11"/>
        <end position="817"/>
    </location>
</feature>
<organism evidence="2 3">
    <name type="scientific">Methylotuvimicrobium alcaliphilum (strain DSM 19304 / NCIMB 14124 / VKM B-2133 / 20Z)</name>
    <name type="common">Methylomicrobium alcaliphilum</name>
    <dbReference type="NCBI Taxonomy" id="1091494"/>
    <lineage>
        <taxon>Bacteria</taxon>
        <taxon>Pseudomonadati</taxon>
        <taxon>Pseudomonadota</taxon>
        <taxon>Gammaproteobacteria</taxon>
        <taxon>Methylococcales</taxon>
        <taxon>Methylococcaceae</taxon>
        <taxon>Methylotuvimicrobium</taxon>
    </lineage>
</organism>
<dbReference type="EC" id="5.4.99.15" evidence="2"/>
<dbReference type="NCBIfam" id="TIGR02401">
    <property type="entry name" value="trehalose_TreY"/>
    <property type="match status" value="1"/>
</dbReference>
<name>G4STE9_META2</name>
<gene>
    <name evidence="2" type="ordered locus">MEALZ_2219</name>
</gene>